<evidence type="ECO:0000256" key="1">
    <source>
        <dbReference type="SAM" id="MobiDB-lite"/>
    </source>
</evidence>
<keyword evidence="3" id="KW-1185">Reference proteome</keyword>
<dbReference type="EMBL" id="MU629890">
    <property type="protein sequence ID" value="KAJ1254815.1"/>
    <property type="molecule type" value="Genomic_DNA"/>
</dbReference>
<dbReference type="OrthoDB" id="786654at2759"/>
<accession>A0A9W8CE44</accession>
<evidence type="ECO:0000313" key="2">
    <source>
        <dbReference type="EMBL" id="KAJ1254815.1"/>
    </source>
</evidence>
<proteinExistence type="predicted"/>
<organism evidence="2 3">
    <name type="scientific">Paspalum vaginatum</name>
    <name type="common">seashore paspalum</name>
    <dbReference type="NCBI Taxonomy" id="158149"/>
    <lineage>
        <taxon>Eukaryota</taxon>
        <taxon>Viridiplantae</taxon>
        <taxon>Streptophyta</taxon>
        <taxon>Embryophyta</taxon>
        <taxon>Tracheophyta</taxon>
        <taxon>Spermatophyta</taxon>
        <taxon>Magnoliopsida</taxon>
        <taxon>Liliopsida</taxon>
        <taxon>Poales</taxon>
        <taxon>Poaceae</taxon>
        <taxon>PACMAD clade</taxon>
        <taxon>Panicoideae</taxon>
        <taxon>Andropogonodae</taxon>
        <taxon>Paspaleae</taxon>
        <taxon>Paspalinae</taxon>
        <taxon>Paspalum</taxon>
    </lineage>
</organism>
<dbReference type="AlphaFoldDB" id="A0A9W8CE44"/>
<protein>
    <submittedName>
        <fullName evidence="2">Uncharacterized protein</fullName>
    </submittedName>
</protein>
<feature type="region of interest" description="Disordered" evidence="1">
    <location>
        <begin position="88"/>
        <end position="137"/>
    </location>
</feature>
<comment type="caution">
    <text evidence="2">The sequence shown here is derived from an EMBL/GenBank/DDBJ whole genome shotgun (WGS) entry which is preliminary data.</text>
</comment>
<sequence length="232" mass="26072">MAEFADCIFNEEHFPALGGDFKYQKECREIDWDAKSISSSDPYTKETELQVQKIIGLQNIANNLPDAFTNYNGVIKFFQPAKNASARVEVPIKTTQPPISNKRGRSKASKPGPSKQKKTVNAHQPVVDVSGLDPQPSSAMRIAELGTSENSRIIDLGNNDNPLRVNELATNYIETGKSFDRKATIVDAYFSEEIVDILNDPDPRTMSECKKRSDWNQWKEAIETEIASLYKR</sequence>
<name>A0A9W8CE44_9POAL</name>
<gene>
    <name evidence="2" type="ORF">BS78_K323300</name>
</gene>
<reference evidence="2 3" key="1">
    <citation type="submission" date="2022-10" db="EMBL/GenBank/DDBJ databases">
        <title>WGS assembly of Paspalum vaginatum 540-79.</title>
        <authorList>
            <person name="Sun G."/>
            <person name="Wase N."/>
            <person name="Shu S."/>
            <person name="Jenkins J."/>
            <person name="Zhou B."/>
            <person name="Torres-Rodriguez J."/>
            <person name="Chen C."/>
            <person name="Sandor L."/>
            <person name="Plott C."/>
            <person name="Yoshinga Y."/>
            <person name="Daum C."/>
            <person name="Qi P."/>
            <person name="Barry K."/>
            <person name="Lipzen A."/>
            <person name="Berry L."/>
            <person name="Pedersen C."/>
            <person name="Gottilla T."/>
            <person name="Foltz A."/>
            <person name="Yu H."/>
            <person name="O'Malley R."/>
            <person name="Zhang C."/>
            <person name="Devos K."/>
            <person name="Sigmon B."/>
            <person name="Yu B."/>
            <person name="Obata T."/>
            <person name="Schmutz J."/>
            <person name="Schnable J."/>
        </authorList>
    </citation>
    <scope>NUCLEOTIDE SEQUENCE [LARGE SCALE GENOMIC DNA]</scope>
    <source>
        <strain evidence="3">cv. 540-79</strain>
    </source>
</reference>
<evidence type="ECO:0000313" key="3">
    <source>
        <dbReference type="Proteomes" id="UP001164776"/>
    </source>
</evidence>
<dbReference type="Proteomes" id="UP001164776">
    <property type="component" value="Unassembled WGS sequence"/>
</dbReference>